<proteinExistence type="predicted"/>
<name>A0ABW9UTD6_9SPHN</name>
<dbReference type="RefSeq" id="WP_160732760.1">
    <property type="nucleotide sequence ID" value="NZ_WTYO01000002.1"/>
</dbReference>
<accession>A0ABW9UTD6</accession>
<reference evidence="2 3" key="1">
    <citation type="submission" date="2019-12" db="EMBL/GenBank/DDBJ databases">
        <title>Genomic-based taxomic classification of the family Erythrobacteraceae.</title>
        <authorList>
            <person name="Xu L."/>
        </authorList>
    </citation>
    <scope>NUCLEOTIDE SEQUENCE [LARGE SCALE GENOMIC DNA]</scope>
    <source>
        <strain evidence="2 3">H32</strain>
    </source>
</reference>
<sequence>MADPRIESAVQRIEAALARIAAVAEDGPLSSSEPACSEPASSEPASSEPADPEGIDLAARHERLTGAATRALAELDSIIGALER</sequence>
<protein>
    <submittedName>
        <fullName evidence="2">Uncharacterized protein</fullName>
    </submittedName>
</protein>
<evidence type="ECO:0000256" key="1">
    <source>
        <dbReference type="SAM" id="MobiDB-lite"/>
    </source>
</evidence>
<feature type="region of interest" description="Disordered" evidence="1">
    <location>
        <begin position="24"/>
        <end position="58"/>
    </location>
</feature>
<organism evidence="2 3">
    <name type="scientific">Pelagerythrobacter marinus</name>
    <dbReference type="NCBI Taxonomy" id="538382"/>
    <lineage>
        <taxon>Bacteria</taxon>
        <taxon>Pseudomonadati</taxon>
        <taxon>Pseudomonadota</taxon>
        <taxon>Alphaproteobacteria</taxon>
        <taxon>Sphingomonadales</taxon>
        <taxon>Erythrobacteraceae</taxon>
        <taxon>Pelagerythrobacter</taxon>
    </lineage>
</organism>
<keyword evidence="3" id="KW-1185">Reference proteome</keyword>
<evidence type="ECO:0000313" key="3">
    <source>
        <dbReference type="Proteomes" id="UP000444401"/>
    </source>
</evidence>
<dbReference type="EMBL" id="WTYO01000002">
    <property type="protein sequence ID" value="MXO68101.1"/>
    <property type="molecule type" value="Genomic_DNA"/>
</dbReference>
<comment type="caution">
    <text evidence="2">The sequence shown here is derived from an EMBL/GenBank/DDBJ whole genome shotgun (WGS) entry which is preliminary data.</text>
</comment>
<evidence type="ECO:0000313" key="2">
    <source>
        <dbReference type="EMBL" id="MXO68101.1"/>
    </source>
</evidence>
<feature type="compositionally biased region" description="Low complexity" evidence="1">
    <location>
        <begin position="24"/>
        <end position="49"/>
    </location>
</feature>
<gene>
    <name evidence="2" type="ORF">GRI72_04580</name>
</gene>
<dbReference type="Proteomes" id="UP000444401">
    <property type="component" value="Unassembled WGS sequence"/>
</dbReference>